<sequence length="296" mass="32647">MRNGTPYGSVTRLSYGPHSDPDADDGFWSGHHDDSDANPCARAERCAERDATGAPAAGPRQFCETDRTVIALCLNWFPRGYVELARKLGEKGSPGGEPVSGSRSPSVPPNLGVDAMMRKTVDVLASWQERVQDLVDRSRVDTQASRRQRAGVALDRAVKLLSGHLDALLALPVQPMNRDLGLKDITALPPGTLGWVHPIAGYVRVIRDLSGADAGLEVISLHAWIRGLLGWTPKHRDLPVACWNCGQRKTVRQRDGFMGLDDDAECTSCRAAYTQDRYQTLLRQVREWDQLRRKTA</sequence>
<keyword evidence="3" id="KW-1185">Reference proteome</keyword>
<feature type="compositionally biased region" description="Low complexity" evidence="1">
    <location>
        <begin position="96"/>
        <end position="105"/>
    </location>
</feature>
<dbReference type="Proteomes" id="UP001501442">
    <property type="component" value="Unassembled WGS sequence"/>
</dbReference>
<feature type="region of interest" description="Disordered" evidence="1">
    <location>
        <begin position="90"/>
        <end position="110"/>
    </location>
</feature>
<dbReference type="EMBL" id="BAABHK010000004">
    <property type="protein sequence ID" value="GAA4626975.1"/>
    <property type="molecule type" value="Genomic_DNA"/>
</dbReference>
<feature type="region of interest" description="Disordered" evidence="1">
    <location>
        <begin position="1"/>
        <end position="39"/>
    </location>
</feature>
<reference evidence="3" key="1">
    <citation type="journal article" date="2019" name="Int. J. Syst. Evol. Microbiol.">
        <title>The Global Catalogue of Microorganisms (GCM) 10K type strain sequencing project: providing services to taxonomists for standard genome sequencing and annotation.</title>
        <authorList>
            <consortium name="The Broad Institute Genomics Platform"/>
            <consortium name="The Broad Institute Genome Sequencing Center for Infectious Disease"/>
            <person name="Wu L."/>
            <person name="Ma J."/>
        </authorList>
    </citation>
    <scope>NUCLEOTIDE SEQUENCE [LARGE SCALE GENOMIC DNA]</scope>
    <source>
        <strain evidence="3">JCM 17939</strain>
    </source>
</reference>
<feature type="compositionally biased region" description="Polar residues" evidence="1">
    <location>
        <begin position="1"/>
        <end position="12"/>
    </location>
</feature>
<evidence type="ECO:0000256" key="1">
    <source>
        <dbReference type="SAM" id="MobiDB-lite"/>
    </source>
</evidence>
<gene>
    <name evidence="2" type="ORF">GCM10023196_037380</name>
</gene>
<dbReference type="RefSeq" id="WP_345432128.1">
    <property type="nucleotide sequence ID" value="NZ_BAABHK010000004.1"/>
</dbReference>
<proteinExistence type="predicted"/>
<comment type="caution">
    <text evidence="2">The sequence shown here is derived from an EMBL/GenBank/DDBJ whole genome shotgun (WGS) entry which is preliminary data.</text>
</comment>
<name>A0ABP8UCM8_9ACTN</name>
<organism evidence="2 3">
    <name type="scientific">Actinoallomurus vinaceus</name>
    <dbReference type="NCBI Taxonomy" id="1080074"/>
    <lineage>
        <taxon>Bacteria</taxon>
        <taxon>Bacillati</taxon>
        <taxon>Actinomycetota</taxon>
        <taxon>Actinomycetes</taxon>
        <taxon>Streptosporangiales</taxon>
        <taxon>Thermomonosporaceae</taxon>
        <taxon>Actinoallomurus</taxon>
    </lineage>
</organism>
<accession>A0ABP8UCM8</accession>
<protein>
    <submittedName>
        <fullName evidence="2">Uncharacterized protein</fullName>
    </submittedName>
</protein>
<evidence type="ECO:0000313" key="3">
    <source>
        <dbReference type="Proteomes" id="UP001501442"/>
    </source>
</evidence>
<evidence type="ECO:0000313" key="2">
    <source>
        <dbReference type="EMBL" id="GAA4626975.1"/>
    </source>
</evidence>